<evidence type="ECO:0000259" key="9">
    <source>
        <dbReference type="PROSITE" id="PS50887"/>
    </source>
</evidence>
<comment type="cofactor">
    <cofactor evidence="1">
        <name>Mg(2+)</name>
        <dbReference type="ChEBI" id="CHEBI:18420"/>
    </cofactor>
</comment>
<evidence type="ECO:0000259" key="6">
    <source>
        <dbReference type="PROSITE" id="PS50112"/>
    </source>
</evidence>
<evidence type="ECO:0000256" key="5">
    <source>
        <dbReference type="SAM" id="Phobius"/>
    </source>
</evidence>
<keyword evidence="5" id="KW-1133">Transmembrane helix</keyword>
<dbReference type="InterPro" id="IPR000160">
    <property type="entry name" value="GGDEF_dom"/>
</dbReference>
<evidence type="ECO:0000313" key="10">
    <source>
        <dbReference type="EMBL" id="PPK75380.1"/>
    </source>
</evidence>
<feature type="transmembrane region" description="Helical" evidence="5">
    <location>
        <begin position="115"/>
        <end position="134"/>
    </location>
</feature>
<name>A0A2S6HD57_9GAMM</name>
<dbReference type="PROSITE" id="PS50112">
    <property type="entry name" value="PAS"/>
    <property type="match status" value="2"/>
</dbReference>
<reference evidence="10 11" key="1">
    <citation type="submission" date="2018-02" db="EMBL/GenBank/DDBJ databases">
        <title>Subsurface microbial communities from deep shales in Ohio and West Virginia, USA.</title>
        <authorList>
            <person name="Wrighton K."/>
        </authorList>
    </citation>
    <scope>NUCLEOTIDE SEQUENCE [LARGE SCALE GENOMIC DNA]</scope>
    <source>
        <strain evidence="10 11">OWC-DMM</strain>
    </source>
</reference>
<dbReference type="Gene3D" id="3.30.450.20">
    <property type="entry name" value="PAS domain"/>
    <property type="match status" value="3"/>
</dbReference>
<dbReference type="InterPro" id="IPR035919">
    <property type="entry name" value="EAL_sf"/>
</dbReference>
<comment type="catalytic activity">
    <reaction evidence="4">
        <text>3',3'-c-di-GMP + H2O = 5'-phosphoguanylyl(3'-&gt;5')guanosine + H(+)</text>
        <dbReference type="Rhea" id="RHEA:24902"/>
        <dbReference type="ChEBI" id="CHEBI:15377"/>
        <dbReference type="ChEBI" id="CHEBI:15378"/>
        <dbReference type="ChEBI" id="CHEBI:58754"/>
        <dbReference type="ChEBI" id="CHEBI:58805"/>
        <dbReference type="EC" id="3.1.4.52"/>
    </reaction>
    <physiologicalReaction direction="left-to-right" evidence="4">
        <dbReference type="Rhea" id="RHEA:24903"/>
    </physiologicalReaction>
</comment>
<dbReference type="EC" id="3.1.4.52" evidence="2"/>
<feature type="domain" description="PAS" evidence="6">
    <location>
        <begin position="472"/>
        <end position="503"/>
    </location>
</feature>
<feature type="transmembrane region" description="Helical" evidence="5">
    <location>
        <begin position="141"/>
        <end position="160"/>
    </location>
</feature>
<dbReference type="InterPro" id="IPR000700">
    <property type="entry name" value="PAS-assoc_C"/>
</dbReference>
<keyword evidence="5" id="KW-0812">Transmembrane</keyword>
<dbReference type="GO" id="GO:0071111">
    <property type="term" value="F:cyclic-guanylate-specific phosphodiesterase activity"/>
    <property type="evidence" value="ECO:0007669"/>
    <property type="project" value="UniProtKB-EC"/>
</dbReference>
<protein>
    <recommendedName>
        <fullName evidence="2">cyclic-guanylate-specific phosphodiesterase</fullName>
        <ecNumber evidence="2">3.1.4.52</ecNumber>
    </recommendedName>
</protein>
<dbReference type="SUPFAM" id="SSF55073">
    <property type="entry name" value="Nucleotide cyclase"/>
    <property type="match status" value="1"/>
</dbReference>
<dbReference type="InterPro" id="IPR035965">
    <property type="entry name" value="PAS-like_dom_sf"/>
</dbReference>
<dbReference type="AlphaFoldDB" id="A0A2S6HD57"/>
<feature type="transmembrane region" description="Helical" evidence="5">
    <location>
        <begin position="24"/>
        <end position="49"/>
    </location>
</feature>
<dbReference type="Pfam" id="PF08448">
    <property type="entry name" value="PAS_4"/>
    <property type="match status" value="1"/>
</dbReference>
<feature type="domain" description="GGDEF" evidence="9">
    <location>
        <begin position="615"/>
        <end position="753"/>
    </location>
</feature>
<dbReference type="Gene3D" id="3.20.20.450">
    <property type="entry name" value="EAL domain"/>
    <property type="match status" value="1"/>
</dbReference>
<feature type="domain" description="EAL" evidence="8">
    <location>
        <begin position="762"/>
        <end position="1016"/>
    </location>
</feature>
<keyword evidence="3" id="KW-0973">c-di-GMP</keyword>
<dbReference type="InterPro" id="IPR052155">
    <property type="entry name" value="Biofilm_reg_signaling"/>
</dbReference>
<dbReference type="SUPFAM" id="SSF141868">
    <property type="entry name" value="EAL domain-like"/>
    <property type="match status" value="1"/>
</dbReference>
<dbReference type="InterPro" id="IPR043128">
    <property type="entry name" value="Rev_trsase/Diguanyl_cyclase"/>
</dbReference>
<evidence type="ECO:0000259" key="8">
    <source>
        <dbReference type="PROSITE" id="PS50883"/>
    </source>
</evidence>
<dbReference type="RefSeq" id="WP_104429232.1">
    <property type="nucleotide sequence ID" value="NZ_PTIZ01000006.1"/>
</dbReference>
<feature type="domain" description="PAC" evidence="7">
    <location>
        <begin position="531"/>
        <end position="583"/>
    </location>
</feature>
<comment type="caution">
    <text evidence="10">The sequence shown here is derived from an EMBL/GenBank/DDBJ whole genome shotgun (WGS) entry which is preliminary data.</text>
</comment>
<feature type="transmembrane region" description="Helical" evidence="5">
    <location>
        <begin position="55"/>
        <end position="75"/>
    </location>
</feature>
<dbReference type="CDD" id="cd01949">
    <property type="entry name" value="GGDEF"/>
    <property type="match status" value="1"/>
</dbReference>
<evidence type="ECO:0000313" key="11">
    <source>
        <dbReference type="Proteomes" id="UP000240010"/>
    </source>
</evidence>
<dbReference type="SMART" id="SM00091">
    <property type="entry name" value="PAS"/>
    <property type="match status" value="3"/>
</dbReference>
<dbReference type="NCBIfam" id="TIGR00229">
    <property type="entry name" value="sensory_box"/>
    <property type="match status" value="3"/>
</dbReference>
<feature type="domain" description="PAC" evidence="7">
    <location>
        <begin position="279"/>
        <end position="331"/>
    </location>
</feature>
<dbReference type="SUPFAM" id="SSF55785">
    <property type="entry name" value="PYP-like sensor domain (PAS domain)"/>
    <property type="match status" value="3"/>
</dbReference>
<evidence type="ECO:0000256" key="4">
    <source>
        <dbReference type="ARBA" id="ARBA00051114"/>
    </source>
</evidence>
<dbReference type="SMART" id="SM00086">
    <property type="entry name" value="PAC"/>
    <property type="match status" value="3"/>
</dbReference>
<dbReference type="PROSITE" id="PS50887">
    <property type="entry name" value="GGDEF"/>
    <property type="match status" value="1"/>
</dbReference>
<dbReference type="InterPro" id="IPR000014">
    <property type="entry name" value="PAS"/>
</dbReference>
<accession>A0A2S6HD57</accession>
<dbReference type="Gene3D" id="3.30.70.270">
    <property type="match status" value="1"/>
</dbReference>
<dbReference type="InterPro" id="IPR001633">
    <property type="entry name" value="EAL_dom"/>
</dbReference>
<dbReference type="Pfam" id="PF00563">
    <property type="entry name" value="EAL"/>
    <property type="match status" value="1"/>
</dbReference>
<dbReference type="FunFam" id="3.20.20.450:FF:000001">
    <property type="entry name" value="Cyclic di-GMP phosphodiesterase yahA"/>
    <property type="match status" value="1"/>
</dbReference>
<dbReference type="SMART" id="SM00052">
    <property type="entry name" value="EAL"/>
    <property type="match status" value="1"/>
</dbReference>
<dbReference type="NCBIfam" id="TIGR00254">
    <property type="entry name" value="GGDEF"/>
    <property type="match status" value="1"/>
</dbReference>
<evidence type="ECO:0000256" key="2">
    <source>
        <dbReference type="ARBA" id="ARBA00012282"/>
    </source>
</evidence>
<dbReference type="PANTHER" id="PTHR44757">
    <property type="entry name" value="DIGUANYLATE CYCLASE DGCP"/>
    <property type="match status" value="1"/>
</dbReference>
<dbReference type="CDD" id="cd01948">
    <property type="entry name" value="EAL"/>
    <property type="match status" value="1"/>
</dbReference>
<dbReference type="PANTHER" id="PTHR44757:SF2">
    <property type="entry name" value="BIOFILM ARCHITECTURE MAINTENANCE PROTEIN MBAA"/>
    <property type="match status" value="1"/>
</dbReference>
<dbReference type="SMART" id="SM00267">
    <property type="entry name" value="GGDEF"/>
    <property type="match status" value="1"/>
</dbReference>
<dbReference type="PROSITE" id="PS50113">
    <property type="entry name" value="PAC"/>
    <property type="match status" value="2"/>
</dbReference>
<organism evidence="10 11">
    <name type="scientific">Methylobacter tundripaludum</name>
    <dbReference type="NCBI Taxonomy" id="173365"/>
    <lineage>
        <taxon>Bacteria</taxon>
        <taxon>Pseudomonadati</taxon>
        <taxon>Pseudomonadota</taxon>
        <taxon>Gammaproteobacteria</taxon>
        <taxon>Methylococcales</taxon>
        <taxon>Methylococcaceae</taxon>
        <taxon>Methylobacter</taxon>
    </lineage>
</organism>
<dbReference type="GO" id="GO:0071732">
    <property type="term" value="P:cellular response to nitric oxide"/>
    <property type="evidence" value="ECO:0007669"/>
    <property type="project" value="UniProtKB-ARBA"/>
</dbReference>
<feature type="transmembrane region" description="Helical" evidence="5">
    <location>
        <begin position="87"/>
        <end position="109"/>
    </location>
</feature>
<dbReference type="InterPro" id="IPR001610">
    <property type="entry name" value="PAC"/>
</dbReference>
<dbReference type="InterPro" id="IPR029787">
    <property type="entry name" value="Nucleotide_cyclase"/>
</dbReference>
<gene>
    <name evidence="10" type="ORF">B0F87_106228</name>
</gene>
<proteinExistence type="predicted"/>
<sequence length="1028" mass="114158">MQDFINIPAAGEAAAIRTEQVRSLYANTPTAVVGNVLIALILAAMQWSIVAPSAVIGWLMLLMVTLGARMLLFFAHRRGAPGDDSVWLQRFRISIAAIGAVWGLASLLMFPPHDLPHQVFLTFALGGMASAAITTLSIDRVSLLVFTLPALAAVIVRLLLEGTEIQTAMSVMITLFLLLTDMISQLTYRTLRENVMLRISVASREQELRSLVDSSPDNIIRYDLDCRAVYVNRMMEMTVDVKSESLIGKTPMESRFDGCIGVENYQAKLQQVISTGELQDIEVLVVAPNGDLRIHHVRFVAERGSDGEIMGAFAFGRDITEQKQADEAVRYSETKFRTLYDMTGDAIMLLDDKGFFDCNKATLTIFGYTTPEEFYLKHPSDLSPPLQACGIDSMTLSARWIDAAIEKGTHRFEWMHKRADTGESFPADVLLSAMELDGKTVLQAVVRDISERKQAEADLRIAAIALESLEAIAITDANQVILKVNQAFTRITGYTAEEAIGQTPGSLLKSDCQSAQFYQAMWKSLNRDKCWQGEILNRRKNGEVYPQWLSIIAATVEGKQVTHYVATFSDISQKKQAEETIHNLAFYDPLTDLPNRRLMQDRLQQALAFSARHHNHGAILFIDLDNFKELNDTKGHHIGDLLLIEIATRMQACVRADDTVSRLGGDEFLIILGELSVAAEEAAVQAETVAEKIRAAIDQPFDLQGHEYHSSSSIGISLFLNHELTADELLKRSDIAMYQAKRSGRNAIRFFDPATHAAMEIRIALEADLRRALPDNQLKLYYQMQVDNLGAIFGAEALLRWQHPEQGMVSPAQFIPLAEDTGLIVPIGLWVLETACRQLKAWELDPDLSHLHLAVNVSACQFHQSGFVDQVSALLTKSAIDPDKLKLELTESLVLGDINETIFKMQALKKIGVRFSIDDFGTGYSSLAYLTQLPLDQLKIDQSFVRNVAIKPTDAVIVQTIIGMATNLGIEVIAEGVETEEQRDFLESNGCFTYQGFLFGKPVPVEEFESAFIQKHAYVSGTQQVSSV</sequence>
<dbReference type="FunFam" id="3.30.70.270:FF:000001">
    <property type="entry name" value="Diguanylate cyclase domain protein"/>
    <property type="match status" value="1"/>
</dbReference>
<keyword evidence="5" id="KW-0472">Membrane</keyword>
<feature type="domain" description="PAS" evidence="6">
    <location>
        <begin position="204"/>
        <end position="250"/>
    </location>
</feature>
<evidence type="ECO:0000259" key="7">
    <source>
        <dbReference type="PROSITE" id="PS50113"/>
    </source>
</evidence>
<evidence type="ECO:0000256" key="3">
    <source>
        <dbReference type="ARBA" id="ARBA00022636"/>
    </source>
</evidence>
<dbReference type="Pfam" id="PF00990">
    <property type="entry name" value="GGDEF"/>
    <property type="match status" value="1"/>
</dbReference>
<evidence type="ECO:0000256" key="1">
    <source>
        <dbReference type="ARBA" id="ARBA00001946"/>
    </source>
</evidence>
<dbReference type="CDD" id="cd00130">
    <property type="entry name" value="PAS"/>
    <property type="match status" value="2"/>
</dbReference>
<dbReference type="Pfam" id="PF13426">
    <property type="entry name" value="PAS_9"/>
    <property type="match status" value="2"/>
</dbReference>
<dbReference type="InterPro" id="IPR013656">
    <property type="entry name" value="PAS_4"/>
</dbReference>
<dbReference type="Proteomes" id="UP000240010">
    <property type="component" value="Unassembled WGS sequence"/>
</dbReference>
<dbReference type="EMBL" id="PTIZ01000006">
    <property type="protein sequence ID" value="PPK75380.1"/>
    <property type="molecule type" value="Genomic_DNA"/>
</dbReference>
<dbReference type="PROSITE" id="PS50883">
    <property type="entry name" value="EAL"/>
    <property type="match status" value="1"/>
</dbReference>